<dbReference type="Gene3D" id="3.30.565.10">
    <property type="entry name" value="Histidine kinase-like ATPase, C-terminal domain"/>
    <property type="match status" value="1"/>
</dbReference>
<evidence type="ECO:0000256" key="5">
    <source>
        <dbReference type="ARBA" id="ARBA00022741"/>
    </source>
</evidence>
<evidence type="ECO:0000313" key="15">
    <source>
        <dbReference type="Proteomes" id="UP000309033"/>
    </source>
</evidence>
<reference evidence="14" key="1">
    <citation type="submission" date="2019-05" db="EMBL/GenBank/DDBJ databases">
        <title>Isolation, diversity and antifungal activity of Actinobacteria from wheat.</title>
        <authorList>
            <person name="Yu B."/>
        </authorList>
    </citation>
    <scope>NUCLEOTIDE SEQUENCE [LARGE SCALE GENOMIC DNA]</scope>
    <source>
        <strain evidence="14">NEAU-HEGS1-5</strain>
    </source>
</reference>
<dbReference type="GO" id="GO:0000155">
    <property type="term" value="F:phosphorelay sensor kinase activity"/>
    <property type="evidence" value="ECO:0007669"/>
    <property type="project" value="InterPro"/>
</dbReference>
<evidence type="ECO:0000256" key="1">
    <source>
        <dbReference type="ARBA" id="ARBA00000085"/>
    </source>
</evidence>
<comment type="catalytic activity">
    <reaction evidence="1">
        <text>ATP + protein L-histidine = ADP + protein N-phospho-L-histidine.</text>
        <dbReference type="EC" id="2.7.13.3"/>
    </reaction>
</comment>
<keyword evidence="11" id="KW-1133">Transmembrane helix</keyword>
<keyword evidence="4" id="KW-0808">Transferase</keyword>
<dbReference type="Pfam" id="PF02518">
    <property type="entry name" value="HATPase_c"/>
    <property type="match status" value="1"/>
</dbReference>
<keyword evidence="5" id="KW-0547">Nucleotide-binding</keyword>
<dbReference type="Gene3D" id="1.20.5.1930">
    <property type="match status" value="1"/>
</dbReference>
<keyword evidence="15" id="KW-1185">Reference proteome</keyword>
<dbReference type="CDD" id="cd16917">
    <property type="entry name" value="HATPase_UhpB-NarQ-NarX-like"/>
    <property type="match status" value="1"/>
</dbReference>
<feature type="transmembrane region" description="Helical" evidence="11">
    <location>
        <begin position="101"/>
        <end position="117"/>
    </location>
</feature>
<evidence type="ECO:0000256" key="2">
    <source>
        <dbReference type="ARBA" id="ARBA00012438"/>
    </source>
</evidence>
<dbReference type="PANTHER" id="PTHR24421:SF10">
    <property type="entry name" value="NITRATE_NITRITE SENSOR PROTEIN NARQ"/>
    <property type="match status" value="1"/>
</dbReference>
<dbReference type="Proteomes" id="UP000309033">
    <property type="component" value="Unassembled WGS sequence"/>
</dbReference>
<comment type="caution">
    <text evidence="14">The sequence shown here is derived from an EMBL/GenBank/DDBJ whole genome shotgun (WGS) entry which is preliminary data.</text>
</comment>
<feature type="transmembrane region" description="Helical" evidence="11">
    <location>
        <begin position="70"/>
        <end position="94"/>
    </location>
</feature>
<evidence type="ECO:0000256" key="4">
    <source>
        <dbReference type="ARBA" id="ARBA00022679"/>
    </source>
</evidence>
<feature type="transmembrane region" description="Helical" evidence="11">
    <location>
        <begin position="129"/>
        <end position="150"/>
    </location>
</feature>
<evidence type="ECO:0000256" key="7">
    <source>
        <dbReference type="ARBA" id="ARBA00022840"/>
    </source>
</evidence>
<evidence type="ECO:0000256" key="9">
    <source>
        <dbReference type="SAM" id="Coils"/>
    </source>
</evidence>
<name>A0A5R8ZDV9_9ACTN</name>
<dbReference type="GO" id="GO:0046983">
    <property type="term" value="F:protein dimerization activity"/>
    <property type="evidence" value="ECO:0007669"/>
    <property type="project" value="InterPro"/>
</dbReference>
<dbReference type="InterPro" id="IPR050482">
    <property type="entry name" value="Sensor_HK_TwoCompSys"/>
</dbReference>
<evidence type="ECO:0000313" key="14">
    <source>
        <dbReference type="EMBL" id="TLP63993.1"/>
    </source>
</evidence>
<dbReference type="Pfam" id="PF07730">
    <property type="entry name" value="HisKA_3"/>
    <property type="match status" value="1"/>
</dbReference>
<evidence type="ECO:0000256" key="10">
    <source>
        <dbReference type="SAM" id="MobiDB-lite"/>
    </source>
</evidence>
<proteinExistence type="predicted"/>
<dbReference type="GO" id="GO:0005524">
    <property type="term" value="F:ATP binding"/>
    <property type="evidence" value="ECO:0007669"/>
    <property type="project" value="UniProtKB-KW"/>
</dbReference>
<dbReference type="PANTHER" id="PTHR24421">
    <property type="entry name" value="NITRATE/NITRITE SENSOR PROTEIN NARX-RELATED"/>
    <property type="match status" value="1"/>
</dbReference>
<feature type="coiled-coil region" evidence="9">
    <location>
        <begin position="149"/>
        <end position="176"/>
    </location>
</feature>
<feature type="domain" description="Signal transduction histidine kinase subgroup 3 dimerisation and phosphoacceptor" evidence="13">
    <location>
        <begin position="174"/>
        <end position="239"/>
    </location>
</feature>
<evidence type="ECO:0000256" key="6">
    <source>
        <dbReference type="ARBA" id="ARBA00022777"/>
    </source>
</evidence>
<dbReference type="InterPro" id="IPR011712">
    <property type="entry name" value="Sig_transdc_His_kin_sub3_dim/P"/>
</dbReference>
<dbReference type="InterPro" id="IPR036890">
    <property type="entry name" value="HATPase_C_sf"/>
</dbReference>
<organism evidence="14 15">
    <name type="scientific">Microbispora triticiradicis</name>
    <dbReference type="NCBI Taxonomy" id="2200763"/>
    <lineage>
        <taxon>Bacteria</taxon>
        <taxon>Bacillati</taxon>
        <taxon>Actinomycetota</taxon>
        <taxon>Actinomycetes</taxon>
        <taxon>Streptosporangiales</taxon>
        <taxon>Streptosporangiaceae</taxon>
        <taxon>Microbispora</taxon>
    </lineage>
</organism>
<gene>
    <name evidence="14" type="ORF">FED44_07185</name>
</gene>
<evidence type="ECO:0000256" key="8">
    <source>
        <dbReference type="ARBA" id="ARBA00023012"/>
    </source>
</evidence>
<keyword evidence="3" id="KW-0597">Phosphoprotein</keyword>
<feature type="transmembrane region" description="Helical" evidence="11">
    <location>
        <begin position="15"/>
        <end position="35"/>
    </location>
</feature>
<keyword evidence="11" id="KW-0812">Transmembrane</keyword>
<keyword evidence="11" id="KW-0472">Membrane</keyword>
<feature type="domain" description="Histidine kinase/HSP90-like ATPase" evidence="12">
    <location>
        <begin position="282"/>
        <end position="378"/>
    </location>
</feature>
<keyword evidence="6" id="KW-0418">Kinase</keyword>
<dbReference type="GO" id="GO:0016020">
    <property type="term" value="C:membrane"/>
    <property type="evidence" value="ECO:0007669"/>
    <property type="project" value="InterPro"/>
</dbReference>
<protein>
    <recommendedName>
        <fullName evidence="2">histidine kinase</fullName>
        <ecNumber evidence="2">2.7.13.3</ecNumber>
    </recommendedName>
</protein>
<sequence length="387" mass="40661">MGENLAGLVARRRDALGDVLLALAVLAFAVPAILTGRSFSLMPVPEAVRLAVTSAAAAAVLARRRTPWPLVTGTSACALFAGQLVPLTLAAYALTAERGGRHRLGAVAALAGVYVVVDRVNPYSDHAPLLAVVWAVALVCLPALAGHWVSRYRAMIRELRESARAGEEQAAALERRRIAWELHDTVTHAVTVMVLNAGLIQDADDPGEIRKLAGSIEDKGVRALTELRELLTALRSSDLPPSAESVEGIPRLVEEGRVTGLRVALHYEVPEEALSRQAGHTCYRVVQEGLNNVRKHAPGADVQVVCEARGDTLNVSVVNSGGAVAAGGGDRAAPARAPAHEGSGYGLTGLSERVAQQGGRLTYGPTAEGGFALNASIPYRPPERPAN</sequence>
<feature type="region of interest" description="Disordered" evidence="10">
    <location>
        <begin position="361"/>
        <end position="387"/>
    </location>
</feature>
<dbReference type="AlphaFoldDB" id="A0A5R8ZDV9"/>
<dbReference type="SUPFAM" id="SSF55874">
    <property type="entry name" value="ATPase domain of HSP90 chaperone/DNA topoisomerase II/histidine kinase"/>
    <property type="match status" value="1"/>
</dbReference>
<evidence type="ECO:0000256" key="3">
    <source>
        <dbReference type="ARBA" id="ARBA00022553"/>
    </source>
</evidence>
<accession>A0A5R8ZDV9</accession>
<dbReference type="EC" id="2.7.13.3" evidence="2"/>
<dbReference type="InterPro" id="IPR003594">
    <property type="entry name" value="HATPase_dom"/>
</dbReference>
<evidence type="ECO:0000256" key="11">
    <source>
        <dbReference type="SAM" id="Phobius"/>
    </source>
</evidence>
<dbReference type="EMBL" id="VANP01000002">
    <property type="protein sequence ID" value="TLP63993.1"/>
    <property type="molecule type" value="Genomic_DNA"/>
</dbReference>
<evidence type="ECO:0000259" key="13">
    <source>
        <dbReference type="Pfam" id="PF07730"/>
    </source>
</evidence>
<keyword evidence="9" id="KW-0175">Coiled coil</keyword>
<evidence type="ECO:0000259" key="12">
    <source>
        <dbReference type="Pfam" id="PF02518"/>
    </source>
</evidence>
<keyword evidence="7" id="KW-0067">ATP-binding</keyword>
<dbReference type="OrthoDB" id="144293at2"/>
<keyword evidence="8" id="KW-0902">Two-component regulatory system</keyword>